<reference evidence="2" key="2">
    <citation type="journal article" date="2021" name="PeerJ">
        <title>Extensive microbial diversity within the chicken gut microbiome revealed by metagenomics and culture.</title>
        <authorList>
            <person name="Gilroy R."/>
            <person name="Ravi A."/>
            <person name="Getino M."/>
            <person name="Pursley I."/>
            <person name="Horton D.L."/>
            <person name="Alikhan N.F."/>
            <person name="Baker D."/>
            <person name="Gharbi K."/>
            <person name="Hall N."/>
            <person name="Watson M."/>
            <person name="Adriaenssens E.M."/>
            <person name="Foster-Nyarko E."/>
            <person name="Jarju S."/>
            <person name="Secka A."/>
            <person name="Antonio M."/>
            <person name="Oren A."/>
            <person name="Chaudhuri R.R."/>
            <person name="La Ragione R."/>
            <person name="Hildebrand F."/>
            <person name="Pallen M.J."/>
        </authorList>
    </citation>
    <scope>NUCLEOTIDE SEQUENCE</scope>
    <source>
        <strain evidence="2">CHK123-3438</strain>
    </source>
</reference>
<name>A0A9D1GGW1_9FIRM</name>
<dbReference type="NCBIfam" id="TIGR03309">
    <property type="entry name" value="matur_yqeB"/>
    <property type="match status" value="1"/>
</dbReference>
<comment type="caution">
    <text evidence="2">The sequence shown here is derived from an EMBL/GenBank/DDBJ whole genome shotgun (WGS) entry which is preliminary data.</text>
</comment>
<evidence type="ECO:0000259" key="1">
    <source>
        <dbReference type="Pfam" id="PF00364"/>
    </source>
</evidence>
<dbReference type="Pfam" id="PF00364">
    <property type="entry name" value="Biotin_lipoyl"/>
    <property type="match status" value="1"/>
</dbReference>
<dbReference type="AlphaFoldDB" id="A0A9D1GGW1"/>
<sequence length="276" mass="29788">MWSRKKQLIIVRGGGDIATGTIHRLHRCGYPVMVLETGYPSAIRRQVAFSEAVYDGTSQVEGTVCVRVKDFGEAKKVLKEGDVPLMVDPDCQVLKEVRPWALVDAILAKKNLGTNRQMADKTIALGPGFYAGRDVDLVVETMRGHNLGRLIGNGEAQANTGVPGVIAGYGKERVIHSPAGGILLDKVHIGDKVKKGQTIAVIVTGQGEVAVEATLDGLVRGLIRPGYPVTKGLKIADIDPRESEFENCFTISDKARCIAGSVLEGLLYLEAKQEWT</sequence>
<dbReference type="EMBL" id="DVKS01000025">
    <property type="protein sequence ID" value="HIT40755.1"/>
    <property type="molecule type" value="Genomic_DNA"/>
</dbReference>
<evidence type="ECO:0000313" key="2">
    <source>
        <dbReference type="EMBL" id="HIT40755.1"/>
    </source>
</evidence>
<evidence type="ECO:0000313" key="3">
    <source>
        <dbReference type="Proteomes" id="UP000886860"/>
    </source>
</evidence>
<reference evidence="2" key="1">
    <citation type="submission" date="2020-10" db="EMBL/GenBank/DDBJ databases">
        <authorList>
            <person name="Gilroy R."/>
        </authorList>
    </citation>
    <scope>NUCLEOTIDE SEQUENCE</scope>
    <source>
        <strain evidence="2">CHK123-3438</strain>
    </source>
</reference>
<dbReference type="InterPro" id="IPR017695">
    <property type="entry name" value="Se-dep_Mo_hydrolase_YqeB"/>
</dbReference>
<dbReference type="SUPFAM" id="SSF51230">
    <property type="entry name" value="Single hybrid motif"/>
    <property type="match status" value="1"/>
</dbReference>
<dbReference type="InterPro" id="IPR011053">
    <property type="entry name" value="Single_hybrid_motif"/>
</dbReference>
<dbReference type="Gene3D" id="2.40.50.100">
    <property type="match status" value="1"/>
</dbReference>
<gene>
    <name evidence="2" type="ORF">IAB60_01430</name>
</gene>
<dbReference type="InterPro" id="IPR000089">
    <property type="entry name" value="Biotin_lipoyl"/>
</dbReference>
<dbReference type="Proteomes" id="UP000886860">
    <property type="component" value="Unassembled WGS sequence"/>
</dbReference>
<organism evidence="2 3">
    <name type="scientific">Candidatus Caccovicinus merdipullorum</name>
    <dbReference type="NCBI Taxonomy" id="2840724"/>
    <lineage>
        <taxon>Bacteria</taxon>
        <taxon>Bacillati</taxon>
        <taxon>Bacillota</taxon>
        <taxon>Clostridia</taxon>
        <taxon>Eubacteriales</taxon>
        <taxon>Candidatus Caccovicinus</taxon>
    </lineage>
</organism>
<protein>
    <submittedName>
        <fullName evidence="2">EF2563 family selenium-dependent molybdenum hydroxylase system protein</fullName>
    </submittedName>
</protein>
<accession>A0A9D1GGW1</accession>
<proteinExistence type="predicted"/>
<feature type="domain" description="Lipoyl-binding" evidence="1">
    <location>
        <begin position="182"/>
        <end position="238"/>
    </location>
</feature>